<dbReference type="Gene3D" id="3.40.50.720">
    <property type="entry name" value="NAD(P)-binding Rossmann-like Domain"/>
    <property type="match status" value="1"/>
</dbReference>
<keyword evidence="4" id="KW-0521">NADP</keyword>
<evidence type="ECO:0000259" key="6">
    <source>
        <dbReference type="SMART" id="SM00829"/>
    </source>
</evidence>
<dbReference type="EC" id="2.3.1.41" evidence="7"/>
<evidence type="ECO:0000256" key="4">
    <source>
        <dbReference type="ARBA" id="ARBA00022857"/>
    </source>
</evidence>
<dbReference type="Pfam" id="PF13602">
    <property type="entry name" value="ADH_zinc_N_2"/>
    <property type="match status" value="1"/>
</dbReference>
<dbReference type="InterPro" id="IPR036291">
    <property type="entry name" value="NAD(P)-bd_dom_sf"/>
</dbReference>
<dbReference type="InterPro" id="IPR013154">
    <property type="entry name" value="ADH-like_N"/>
</dbReference>
<sequence>MKAVIFDRFGGPEVLQVATLPDIHPPGPTQLLVRVLATSVNPLDIQKRRGDYPEAVPLPAVIGSDVSGVVTAVGESVQSFRPGDEVYYTPPLFAPGGYAEHHVIEETVVARKPGGMSHTDSAALPLAGGTAWEALFERACLQPGEKVLVHAAAGGVGSLAVQMAKDAGAVVLATCGGGNIEFVRSLGADHVFDYRTCDFVRAVLDVTEGVDVVLDTVGGETLAQSIEVVRAGGRMVSIVDTPYQLSLLPAYERNLTIHLMFTTLNGNRLARIREMVERQSIRPVIHAVFPIRQAGEAHRLIEAGGIRGKVVLDLSQW</sequence>
<evidence type="ECO:0000256" key="3">
    <source>
        <dbReference type="ARBA" id="ARBA00022490"/>
    </source>
</evidence>
<evidence type="ECO:0000256" key="2">
    <source>
        <dbReference type="ARBA" id="ARBA00011881"/>
    </source>
</evidence>
<dbReference type="Pfam" id="PF08240">
    <property type="entry name" value="ADH_N"/>
    <property type="match status" value="1"/>
</dbReference>
<keyword evidence="7" id="KW-0808">Transferase</keyword>
<reference evidence="8" key="1">
    <citation type="submission" date="2019-02" db="EMBL/GenBank/DDBJ databases">
        <title>Deep-cultivation of Planctomycetes and their phenomic and genomic characterization uncovers novel biology.</title>
        <authorList>
            <person name="Wiegand S."/>
            <person name="Jogler M."/>
            <person name="Boedeker C."/>
            <person name="Pinto D."/>
            <person name="Vollmers J."/>
            <person name="Rivas-Marin E."/>
            <person name="Kohn T."/>
            <person name="Peeters S.H."/>
            <person name="Heuer A."/>
            <person name="Rast P."/>
            <person name="Oberbeckmann S."/>
            <person name="Bunk B."/>
            <person name="Jeske O."/>
            <person name="Meyerdierks A."/>
            <person name="Storesund J.E."/>
            <person name="Kallscheuer N."/>
            <person name="Luecker S."/>
            <person name="Lage O.M."/>
            <person name="Pohl T."/>
            <person name="Merkel B.J."/>
            <person name="Hornburger P."/>
            <person name="Mueller R.-W."/>
            <person name="Bruemmer F."/>
            <person name="Labrenz M."/>
            <person name="Spormann A.M."/>
            <person name="Op den Camp H."/>
            <person name="Overmann J."/>
            <person name="Amann R."/>
            <person name="Jetten M.S.M."/>
            <person name="Mascher T."/>
            <person name="Medema M.H."/>
            <person name="Devos D.P."/>
            <person name="Kaster A.-K."/>
            <person name="Ovreas L."/>
            <person name="Rohde M."/>
            <person name="Galperin M.Y."/>
            <person name="Jogler C."/>
        </authorList>
    </citation>
    <scope>NUCLEOTIDE SEQUENCE [LARGE SCALE GENOMIC DNA]</scope>
    <source>
        <strain evidence="8">Pan97</strain>
    </source>
</reference>
<dbReference type="GO" id="GO:0005737">
    <property type="term" value="C:cytoplasm"/>
    <property type="evidence" value="ECO:0007669"/>
    <property type="project" value="UniProtKB-SubCell"/>
</dbReference>
<dbReference type="InterPro" id="IPR011032">
    <property type="entry name" value="GroES-like_sf"/>
</dbReference>
<dbReference type="KEGG" id="bvo:Pan97_29360"/>
<dbReference type="InterPro" id="IPR020843">
    <property type="entry name" value="ER"/>
</dbReference>
<dbReference type="GO" id="GO:0004315">
    <property type="term" value="F:3-oxoacyl-[acyl-carrier-protein] synthase activity"/>
    <property type="evidence" value="ECO:0007669"/>
    <property type="project" value="UniProtKB-EC"/>
</dbReference>
<feature type="domain" description="Enoyl reductase (ER)" evidence="6">
    <location>
        <begin position="10"/>
        <end position="312"/>
    </location>
</feature>
<evidence type="ECO:0000256" key="1">
    <source>
        <dbReference type="ARBA" id="ARBA00004496"/>
    </source>
</evidence>
<dbReference type="GO" id="GO:0016491">
    <property type="term" value="F:oxidoreductase activity"/>
    <property type="evidence" value="ECO:0007669"/>
    <property type="project" value="InterPro"/>
</dbReference>
<dbReference type="Gene3D" id="3.90.180.10">
    <property type="entry name" value="Medium-chain alcohol dehydrogenases, catalytic domain"/>
    <property type="match status" value="1"/>
</dbReference>
<dbReference type="EMBL" id="CP036289">
    <property type="protein sequence ID" value="QDU75894.1"/>
    <property type="molecule type" value="Genomic_DNA"/>
</dbReference>
<comment type="subunit">
    <text evidence="2">Homotetramer.</text>
</comment>
<keyword evidence="7" id="KW-0012">Acyltransferase</keyword>
<dbReference type="SMART" id="SM00829">
    <property type="entry name" value="PKS_ER"/>
    <property type="match status" value="1"/>
</dbReference>
<keyword evidence="5" id="KW-0694">RNA-binding</keyword>
<dbReference type="GO" id="GO:0003723">
    <property type="term" value="F:RNA binding"/>
    <property type="evidence" value="ECO:0007669"/>
    <property type="project" value="UniProtKB-KW"/>
</dbReference>
<dbReference type="SUPFAM" id="SSF51735">
    <property type="entry name" value="NAD(P)-binding Rossmann-fold domains"/>
    <property type="match status" value="1"/>
</dbReference>
<evidence type="ECO:0000256" key="5">
    <source>
        <dbReference type="ARBA" id="ARBA00022884"/>
    </source>
</evidence>
<dbReference type="PANTHER" id="PTHR44154:SF1">
    <property type="entry name" value="QUINONE OXIDOREDUCTASE"/>
    <property type="match status" value="1"/>
</dbReference>
<dbReference type="InterPro" id="IPR051603">
    <property type="entry name" value="Zinc-ADH_QOR/CCCR"/>
</dbReference>
<organism evidence="7 8">
    <name type="scientific">Bremerella volcania</name>
    <dbReference type="NCBI Taxonomy" id="2527984"/>
    <lineage>
        <taxon>Bacteria</taxon>
        <taxon>Pseudomonadati</taxon>
        <taxon>Planctomycetota</taxon>
        <taxon>Planctomycetia</taxon>
        <taxon>Pirellulales</taxon>
        <taxon>Pirellulaceae</taxon>
        <taxon>Bremerella</taxon>
    </lineage>
</organism>
<keyword evidence="8" id="KW-1185">Reference proteome</keyword>
<dbReference type="PROSITE" id="PS01162">
    <property type="entry name" value="QOR_ZETA_CRYSTAL"/>
    <property type="match status" value="1"/>
</dbReference>
<evidence type="ECO:0000313" key="7">
    <source>
        <dbReference type="EMBL" id="QDU75894.1"/>
    </source>
</evidence>
<dbReference type="InterPro" id="IPR002364">
    <property type="entry name" value="Quin_OxRdtase/zeta-crystal_CS"/>
</dbReference>
<dbReference type="Proteomes" id="UP000318626">
    <property type="component" value="Chromosome"/>
</dbReference>
<evidence type="ECO:0000313" key="8">
    <source>
        <dbReference type="Proteomes" id="UP000318626"/>
    </source>
</evidence>
<dbReference type="PANTHER" id="PTHR44154">
    <property type="entry name" value="QUINONE OXIDOREDUCTASE"/>
    <property type="match status" value="1"/>
</dbReference>
<dbReference type="GO" id="GO:0008270">
    <property type="term" value="F:zinc ion binding"/>
    <property type="evidence" value="ECO:0007669"/>
    <property type="project" value="InterPro"/>
</dbReference>
<protein>
    <submittedName>
        <fullName evidence="7">Phthiocerol synthesis polyketide synthase type I PpsC</fullName>
        <ecNumber evidence="7">2.3.1.41</ecNumber>
    </submittedName>
</protein>
<dbReference type="OrthoDB" id="9792162at2"/>
<keyword evidence="3" id="KW-0963">Cytoplasm</keyword>
<proteinExistence type="predicted"/>
<dbReference type="SUPFAM" id="SSF50129">
    <property type="entry name" value="GroES-like"/>
    <property type="match status" value="1"/>
</dbReference>
<accession>A0A518C9M8</accession>
<comment type="subcellular location">
    <subcellularLocation>
        <location evidence="1">Cytoplasm</location>
    </subcellularLocation>
</comment>
<name>A0A518C9M8_9BACT</name>
<dbReference type="AlphaFoldDB" id="A0A518C9M8"/>
<gene>
    <name evidence="7" type="primary">ppsC_1</name>
    <name evidence="7" type="ORF">Pan97_29360</name>
</gene>